<keyword evidence="7" id="KW-1185">Reference proteome</keyword>
<dbReference type="SUPFAM" id="SSF56784">
    <property type="entry name" value="HAD-like"/>
    <property type="match status" value="1"/>
</dbReference>
<accession>A0A7L4ZF57</accession>
<evidence type="ECO:0000256" key="4">
    <source>
        <dbReference type="ARBA" id="ARBA00022842"/>
    </source>
</evidence>
<evidence type="ECO:0000313" key="7">
    <source>
        <dbReference type="Proteomes" id="UP000464657"/>
    </source>
</evidence>
<keyword evidence="6" id="KW-0413">Isomerase</keyword>
<dbReference type="InterPro" id="IPR036412">
    <property type="entry name" value="HAD-like_sf"/>
</dbReference>
<evidence type="ECO:0000256" key="2">
    <source>
        <dbReference type="ARBA" id="ARBA00006171"/>
    </source>
</evidence>
<dbReference type="RefSeq" id="WP_160128061.1">
    <property type="nucleotide sequence ID" value="NZ_CP019288.1"/>
</dbReference>
<dbReference type="Pfam" id="PF13419">
    <property type="entry name" value="HAD_2"/>
    <property type="match status" value="1"/>
</dbReference>
<dbReference type="EMBL" id="CP019288">
    <property type="protein sequence ID" value="QHI35312.1"/>
    <property type="molecule type" value="Genomic_DNA"/>
</dbReference>
<dbReference type="OrthoDB" id="9797743at2"/>
<dbReference type="Proteomes" id="UP000464657">
    <property type="component" value="Chromosome"/>
</dbReference>
<gene>
    <name evidence="6" type="primary">pgmB</name>
    <name evidence="6" type="ORF">IMCC3317_06580</name>
</gene>
<name>A0A7L4ZF57_9FLAO</name>
<protein>
    <submittedName>
        <fullName evidence="6">Beta-phosphoglucomutase</fullName>
        <ecNumber evidence="6">5.4.2.6</ecNumber>
    </submittedName>
</protein>
<dbReference type="InterPro" id="IPR006439">
    <property type="entry name" value="HAD-SF_hydro_IA"/>
</dbReference>
<dbReference type="PANTHER" id="PTHR46193:SF18">
    <property type="entry name" value="HEXITOL PHOSPHATASE B"/>
    <property type="match status" value="1"/>
</dbReference>
<dbReference type="SFLD" id="SFLDG01129">
    <property type="entry name" value="C1.5:_HAD__Beta-PGM__Phosphata"/>
    <property type="match status" value="1"/>
</dbReference>
<keyword evidence="3" id="KW-0479">Metal-binding</keyword>
<dbReference type="GO" id="GO:0046872">
    <property type="term" value="F:metal ion binding"/>
    <property type="evidence" value="ECO:0007669"/>
    <property type="project" value="UniProtKB-KW"/>
</dbReference>
<proteinExistence type="inferred from homology"/>
<dbReference type="InterPro" id="IPR051600">
    <property type="entry name" value="Beta-PGM-like"/>
</dbReference>
<dbReference type="SFLD" id="SFLDG01135">
    <property type="entry name" value="C1.5.6:_HAD__Beta-PGM__Phospha"/>
    <property type="match status" value="1"/>
</dbReference>
<dbReference type="Gene3D" id="3.40.50.1000">
    <property type="entry name" value="HAD superfamily/HAD-like"/>
    <property type="match status" value="1"/>
</dbReference>
<dbReference type="Gene3D" id="1.10.150.240">
    <property type="entry name" value="Putative phosphatase, domain 2"/>
    <property type="match status" value="1"/>
</dbReference>
<dbReference type="InterPro" id="IPR041492">
    <property type="entry name" value="HAD_2"/>
</dbReference>
<keyword evidence="5" id="KW-0119">Carbohydrate metabolism</keyword>
<dbReference type="GO" id="GO:0008801">
    <property type="term" value="F:beta-phosphoglucomutase activity"/>
    <property type="evidence" value="ECO:0007669"/>
    <property type="project" value="UniProtKB-EC"/>
</dbReference>
<evidence type="ECO:0000256" key="1">
    <source>
        <dbReference type="ARBA" id="ARBA00001946"/>
    </source>
</evidence>
<sequence length="222" mass="25463">MLKGVLFDMDGVIVDTEPLHQKAYHLMFNDVEIEVSPELYQSFTGQSTLNICKRLCDRFSLTERPETLVQLKRKHFKYIFENDPSLQLIDGVLDIIKEYHEKELKLVLASSASMMTINNIFDRFNLNQYFIAKFSGADLKQSKPHPEIFEKAAFATGYERSECMVIEDSTNGIKAANAAKIFCVGYDSVHSKNQDYSIANMVISDFGEIRHAKIQEIFKEIN</sequence>
<keyword evidence="4" id="KW-0460">Magnesium</keyword>
<comment type="similarity">
    <text evidence="2">Belongs to the HAD-like hydrolase superfamily. CbbY/CbbZ/Gph/YieH family.</text>
</comment>
<dbReference type="KEGG" id="kan:IMCC3317_06580"/>
<reference evidence="6 7" key="1">
    <citation type="journal article" date="2013" name="Int. J. Syst. Evol. Microbiol.">
        <title>Kordia antarctica sp. nov., isolated from Antarctic seawater.</title>
        <authorList>
            <person name="Baek K."/>
            <person name="Choi A."/>
            <person name="Kang I."/>
            <person name="Lee K."/>
            <person name="Cho J.C."/>
        </authorList>
    </citation>
    <scope>NUCLEOTIDE SEQUENCE [LARGE SCALE GENOMIC DNA]</scope>
    <source>
        <strain evidence="6 7">IMCC3317</strain>
    </source>
</reference>
<evidence type="ECO:0000313" key="6">
    <source>
        <dbReference type="EMBL" id="QHI35312.1"/>
    </source>
</evidence>
<comment type="cofactor">
    <cofactor evidence="1">
        <name>Mg(2+)</name>
        <dbReference type="ChEBI" id="CHEBI:18420"/>
    </cofactor>
</comment>
<dbReference type="SFLD" id="SFLDS00003">
    <property type="entry name" value="Haloacid_Dehalogenase"/>
    <property type="match status" value="1"/>
</dbReference>
<organism evidence="6 7">
    <name type="scientific">Kordia antarctica</name>
    <dbReference type="NCBI Taxonomy" id="1218801"/>
    <lineage>
        <taxon>Bacteria</taxon>
        <taxon>Pseudomonadati</taxon>
        <taxon>Bacteroidota</taxon>
        <taxon>Flavobacteriia</taxon>
        <taxon>Flavobacteriales</taxon>
        <taxon>Flavobacteriaceae</taxon>
        <taxon>Kordia</taxon>
    </lineage>
</organism>
<dbReference type="AlphaFoldDB" id="A0A7L4ZF57"/>
<dbReference type="InterPro" id="IPR023214">
    <property type="entry name" value="HAD_sf"/>
</dbReference>
<dbReference type="EC" id="5.4.2.6" evidence="6"/>
<evidence type="ECO:0000256" key="5">
    <source>
        <dbReference type="ARBA" id="ARBA00023277"/>
    </source>
</evidence>
<dbReference type="PANTHER" id="PTHR46193">
    <property type="entry name" value="6-PHOSPHOGLUCONATE PHOSPHATASE"/>
    <property type="match status" value="1"/>
</dbReference>
<dbReference type="NCBIfam" id="TIGR01509">
    <property type="entry name" value="HAD-SF-IA-v3"/>
    <property type="match status" value="1"/>
</dbReference>
<evidence type="ECO:0000256" key="3">
    <source>
        <dbReference type="ARBA" id="ARBA00022723"/>
    </source>
</evidence>
<dbReference type="InterPro" id="IPR023198">
    <property type="entry name" value="PGP-like_dom2"/>
</dbReference>